<evidence type="ECO:0000313" key="1">
    <source>
        <dbReference type="EMBL" id="JAH84565.1"/>
    </source>
</evidence>
<name>A0A0E9W4P2_ANGAN</name>
<organism evidence="1">
    <name type="scientific">Anguilla anguilla</name>
    <name type="common">European freshwater eel</name>
    <name type="synonym">Muraena anguilla</name>
    <dbReference type="NCBI Taxonomy" id="7936"/>
    <lineage>
        <taxon>Eukaryota</taxon>
        <taxon>Metazoa</taxon>
        <taxon>Chordata</taxon>
        <taxon>Craniata</taxon>
        <taxon>Vertebrata</taxon>
        <taxon>Euteleostomi</taxon>
        <taxon>Actinopterygii</taxon>
        <taxon>Neopterygii</taxon>
        <taxon>Teleostei</taxon>
        <taxon>Anguilliformes</taxon>
        <taxon>Anguillidae</taxon>
        <taxon>Anguilla</taxon>
    </lineage>
</organism>
<proteinExistence type="predicted"/>
<dbReference type="EMBL" id="GBXM01024012">
    <property type="protein sequence ID" value="JAH84565.1"/>
    <property type="molecule type" value="Transcribed_RNA"/>
</dbReference>
<reference evidence="1" key="2">
    <citation type="journal article" date="2015" name="Fish Shellfish Immunol.">
        <title>Early steps in the European eel (Anguilla anguilla)-Vibrio vulnificus interaction in the gills: Role of the RtxA13 toxin.</title>
        <authorList>
            <person name="Callol A."/>
            <person name="Pajuelo D."/>
            <person name="Ebbesson L."/>
            <person name="Teles M."/>
            <person name="MacKenzie S."/>
            <person name="Amaro C."/>
        </authorList>
    </citation>
    <scope>NUCLEOTIDE SEQUENCE</scope>
</reference>
<dbReference type="AlphaFoldDB" id="A0A0E9W4P2"/>
<sequence>MMLHSRNAPGIGPNAVQFKLPVRHNPCQISQPVINAGFNYLKAILTFPANVTKQFHAPVVSH</sequence>
<accession>A0A0E9W4P2</accession>
<reference evidence="1" key="1">
    <citation type="submission" date="2014-11" db="EMBL/GenBank/DDBJ databases">
        <authorList>
            <person name="Amaro Gonzalez C."/>
        </authorList>
    </citation>
    <scope>NUCLEOTIDE SEQUENCE</scope>
</reference>
<protein>
    <submittedName>
        <fullName evidence="1">Uncharacterized protein</fullName>
    </submittedName>
</protein>